<dbReference type="EMBL" id="JAEFCI010002546">
    <property type="protein sequence ID" value="KAG5462162.1"/>
    <property type="molecule type" value="Genomic_DNA"/>
</dbReference>
<accession>A0A8H7ZZD8</accession>
<dbReference type="Proteomes" id="UP000673691">
    <property type="component" value="Unassembled WGS sequence"/>
</dbReference>
<keyword evidence="2" id="KW-1185">Reference proteome</keyword>
<evidence type="ECO:0000313" key="1">
    <source>
        <dbReference type="EMBL" id="KAG5462162.1"/>
    </source>
</evidence>
<proteinExistence type="predicted"/>
<organism evidence="1 2">
    <name type="scientific">Olpidium bornovanus</name>
    <dbReference type="NCBI Taxonomy" id="278681"/>
    <lineage>
        <taxon>Eukaryota</taxon>
        <taxon>Fungi</taxon>
        <taxon>Fungi incertae sedis</taxon>
        <taxon>Olpidiomycota</taxon>
        <taxon>Olpidiomycotina</taxon>
        <taxon>Olpidiomycetes</taxon>
        <taxon>Olpidiales</taxon>
        <taxon>Olpidiaceae</taxon>
        <taxon>Olpidium</taxon>
    </lineage>
</organism>
<gene>
    <name evidence="1" type="ORF">BJ554DRAFT_5542</name>
</gene>
<reference evidence="1 2" key="1">
    <citation type="journal article" name="Sci. Rep.">
        <title>Genome-scale phylogenetic analyses confirm Olpidium as the closest living zoosporic fungus to the non-flagellated, terrestrial fungi.</title>
        <authorList>
            <person name="Chang Y."/>
            <person name="Rochon D."/>
            <person name="Sekimoto S."/>
            <person name="Wang Y."/>
            <person name="Chovatia M."/>
            <person name="Sandor L."/>
            <person name="Salamov A."/>
            <person name="Grigoriev I.V."/>
            <person name="Stajich J.E."/>
            <person name="Spatafora J.W."/>
        </authorList>
    </citation>
    <scope>NUCLEOTIDE SEQUENCE [LARGE SCALE GENOMIC DNA]</scope>
    <source>
        <strain evidence="1">S191</strain>
    </source>
</reference>
<name>A0A8H7ZZD8_9FUNG</name>
<protein>
    <submittedName>
        <fullName evidence="1">Uncharacterized protein</fullName>
    </submittedName>
</protein>
<evidence type="ECO:0000313" key="2">
    <source>
        <dbReference type="Proteomes" id="UP000673691"/>
    </source>
</evidence>
<comment type="caution">
    <text evidence="1">The sequence shown here is derived from an EMBL/GenBank/DDBJ whole genome shotgun (WGS) entry which is preliminary data.</text>
</comment>
<sequence length="146" mass="16335">MSNPNIAPIIKAAHSPSSEWHLHVLVPWAEVSKVTAPLPDAQHDRLENGTEIVSEWGVKAIETLKSALEPFKAEVVVFHRIFLGKEDEVLDRIPTDDNRVVVLNLVDGGVGPDRLDFPFAKIPLSVRKRGGKKTKRTAFRRNQIFV</sequence>
<dbReference type="AlphaFoldDB" id="A0A8H7ZZD8"/>